<dbReference type="Proteomes" id="UP000278673">
    <property type="component" value="Unassembled WGS sequence"/>
</dbReference>
<gene>
    <name evidence="2" type="ORF">EBN88_02790</name>
</gene>
<dbReference type="PANTHER" id="PTHR47756">
    <property type="entry name" value="BLL6612 PROTEIN-RELATED"/>
    <property type="match status" value="1"/>
</dbReference>
<dbReference type="EMBL" id="RFFJ01000006">
    <property type="protein sequence ID" value="RMI45661.1"/>
    <property type="molecule type" value="Genomic_DNA"/>
</dbReference>
<sequence length="110" mass="11976">MVEGRPPGERGDTVADAVAEAGRAEWGRVVATLIRATGDWELAEECAQDAFARALERWPREGVPERPGAWLTTVARDRAVDRLCRAATEKARLRQLAGERALADGGRPGR</sequence>
<evidence type="ECO:0000313" key="2">
    <source>
        <dbReference type="EMBL" id="RMI45661.1"/>
    </source>
</evidence>
<dbReference type="AlphaFoldDB" id="A0A3M2M838"/>
<keyword evidence="3" id="KW-1185">Reference proteome</keyword>
<dbReference type="SUPFAM" id="SSF88946">
    <property type="entry name" value="Sigma2 domain of RNA polymerase sigma factors"/>
    <property type="match status" value="1"/>
</dbReference>
<evidence type="ECO:0000313" key="3">
    <source>
        <dbReference type="Proteomes" id="UP000278673"/>
    </source>
</evidence>
<name>A0A3M2M838_9ACTN</name>
<dbReference type="PANTHER" id="PTHR47756:SF2">
    <property type="entry name" value="BLL6612 PROTEIN"/>
    <property type="match status" value="1"/>
</dbReference>
<reference evidence="2 3" key="1">
    <citation type="submission" date="2018-10" db="EMBL/GenBank/DDBJ databases">
        <title>Isolation, diversity and antifungal activity of actinobacteria from wheat.</title>
        <authorList>
            <person name="Han C."/>
        </authorList>
    </citation>
    <scope>NUCLEOTIDE SEQUENCE [LARGE SCALE GENOMIC DNA]</scope>
    <source>
        <strain evidence="2 3">NEAU-YY642</strain>
    </source>
</reference>
<dbReference type="RefSeq" id="WP_122182164.1">
    <property type="nucleotide sequence ID" value="NZ_RFFJ01000006.1"/>
</dbReference>
<accession>A0A3M2M838</accession>
<comment type="caution">
    <text evidence="2">The sequence shown here is derived from an EMBL/GenBank/DDBJ whole genome shotgun (WGS) entry which is preliminary data.</text>
</comment>
<proteinExistence type="predicted"/>
<protein>
    <recommendedName>
        <fullName evidence="1">RNA polymerase sigma-70 region 2 domain-containing protein</fullName>
    </recommendedName>
</protein>
<dbReference type="GO" id="GO:0006352">
    <property type="term" value="P:DNA-templated transcription initiation"/>
    <property type="evidence" value="ECO:0007669"/>
    <property type="project" value="InterPro"/>
</dbReference>
<organism evidence="2 3">
    <name type="scientific">Streptomyces triticirhizae</name>
    <dbReference type="NCBI Taxonomy" id="2483353"/>
    <lineage>
        <taxon>Bacteria</taxon>
        <taxon>Bacillati</taxon>
        <taxon>Actinomycetota</taxon>
        <taxon>Actinomycetes</taxon>
        <taxon>Kitasatosporales</taxon>
        <taxon>Streptomycetaceae</taxon>
        <taxon>Streptomyces</taxon>
    </lineage>
</organism>
<dbReference type="Gene3D" id="1.10.1740.10">
    <property type="match status" value="1"/>
</dbReference>
<dbReference type="InterPro" id="IPR013325">
    <property type="entry name" value="RNA_pol_sigma_r2"/>
</dbReference>
<evidence type="ECO:0000259" key="1">
    <source>
        <dbReference type="Pfam" id="PF04542"/>
    </source>
</evidence>
<dbReference type="Pfam" id="PF04542">
    <property type="entry name" value="Sigma70_r2"/>
    <property type="match status" value="1"/>
</dbReference>
<dbReference type="GO" id="GO:0003700">
    <property type="term" value="F:DNA-binding transcription factor activity"/>
    <property type="evidence" value="ECO:0007669"/>
    <property type="project" value="InterPro"/>
</dbReference>
<feature type="domain" description="RNA polymerase sigma-70 region 2" evidence="1">
    <location>
        <begin position="28"/>
        <end position="86"/>
    </location>
</feature>
<dbReference type="InterPro" id="IPR007627">
    <property type="entry name" value="RNA_pol_sigma70_r2"/>
</dbReference>